<keyword evidence="4" id="KW-1185">Reference proteome</keyword>
<dbReference type="AlphaFoldDB" id="A0A6C2UHP2"/>
<dbReference type="RefSeq" id="WP_136060852.1">
    <property type="nucleotide sequence ID" value="NZ_CAAHFH010000001.1"/>
</dbReference>
<evidence type="ECO:0000313" key="4">
    <source>
        <dbReference type="Proteomes" id="UP000346198"/>
    </source>
</evidence>
<feature type="domain" description="Transposase IS204/IS1001/IS1096/IS1165 DDE" evidence="1">
    <location>
        <begin position="151"/>
        <end position="386"/>
    </location>
</feature>
<name>A0A6C2UHP2_9BACT</name>
<accession>A0A6C2UHP2</accession>
<evidence type="ECO:0008006" key="5">
    <source>
        <dbReference type="Google" id="ProtNLM"/>
    </source>
</evidence>
<dbReference type="Proteomes" id="UP000346198">
    <property type="component" value="Unassembled WGS sequence"/>
</dbReference>
<dbReference type="Pfam" id="PF14690">
    <property type="entry name" value="Zn_ribbon_ISL3"/>
    <property type="match status" value="1"/>
</dbReference>
<dbReference type="InterPro" id="IPR002560">
    <property type="entry name" value="Transposase_DDE"/>
</dbReference>
<evidence type="ECO:0000259" key="2">
    <source>
        <dbReference type="Pfam" id="PF14690"/>
    </source>
</evidence>
<organism evidence="3 4">
    <name type="scientific">Pontiella sulfatireligans</name>
    <dbReference type="NCBI Taxonomy" id="2750658"/>
    <lineage>
        <taxon>Bacteria</taxon>
        <taxon>Pseudomonadati</taxon>
        <taxon>Kiritimatiellota</taxon>
        <taxon>Kiritimatiellia</taxon>
        <taxon>Kiritimatiellales</taxon>
        <taxon>Pontiellaceae</taxon>
        <taxon>Pontiella</taxon>
    </lineage>
</organism>
<sequence>MPKRKIEFIGKGFNIHSVSGHDPIIIKAEYVGPVACPDCNSKQLRVKDRIERLIRHESFGRQKSWIRLIVRKYHCLACNRYFRPRMPGILPYKRSTEYFRREVCLNHRDGISQAQIRRNCRIGTATVERWFHDHLELKERMFSGRKCSEVLGIDEHFFSKRKGYVTTFCDLKKHRVFEPAMGRTHDALEPFLRGLKGRERVKVVCIDLSSSYRAIVRKFFPNARIVSDRFHVIRTVLQHFLAGWKQLDPEGRRNRGLLSLVRRHADKLRPDQKERLDRYLDAHPAISELYQAKESLCRLLNIKHRTKKQSQPLIRRLLNWIWKLRYSGLPAMETLASTLENWSAEIACMWRFTKNNGITEGFHTKMEVIQRRAYGFKNFANYRLRVIVLCG</sequence>
<proteinExistence type="predicted"/>
<reference evidence="3 4" key="1">
    <citation type="submission" date="2019-04" db="EMBL/GenBank/DDBJ databases">
        <authorList>
            <person name="Van Vliet M D."/>
        </authorList>
    </citation>
    <scope>NUCLEOTIDE SEQUENCE [LARGE SCALE GENOMIC DNA]</scope>
    <source>
        <strain evidence="3 4">F21</strain>
    </source>
</reference>
<dbReference type="NCBIfam" id="NF033550">
    <property type="entry name" value="transpos_ISL3"/>
    <property type="match status" value="1"/>
</dbReference>
<dbReference type="InterPro" id="IPR047951">
    <property type="entry name" value="Transpos_ISL3"/>
</dbReference>
<dbReference type="PANTHER" id="PTHR33498">
    <property type="entry name" value="TRANSPOSASE FOR INSERTION SEQUENCE ELEMENT IS1557"/>
    <property type="match status" value="1"/>
</dbReference>
<dbReference type="EMBL" id="CAAHFH010000001">
    <property type="protein sequence ID" value="VGO19459.1"/>
    <property type="molecule type" value="Genomic_DNA"/>
</dbReference>
<feature type="domain" description="Transposase IS204/IS1001/IS1096/IS1165 zinc-finger" evidence="2">
    <location>
        <begin position="33"/>
        <end position="78"/>
    </location>
</feature>
<dbReference type="Pfam" id="PF01610">
    <property type="entry name" value="DDE_Tnp_ISL3"/>
    <property type="match status" value="1"/>
</dbReference>
<gene>
    <name evidence="3" type="ORF">SCARR_01518</name>
</gene>
<dbReference type="PANTHER" id="PTHR33498:SF1">
    <property type="entry name" value="TRANSPOSASE FOR INSERTION SEQUENCE ELEMENT IS1557"/>
    <property type="match status" value="1"/>
</dbReference>
<protein>
    <recommendedName>
        <fullName evidence="5">Transposase IS204/IS1001/IS1096/IS1165 DDE domain-containing protein</fullName>
    </recommendedName>
</protein>
<evidence type="ECO:0000259" key="1">
    <source>
        <dbReference type="Pfam" id="PF01610"/>
    </source>
</evidence>
<dbReference type="InterPro" id="IPR029261">
    <property type="entry name" value="Transposase_Znf"/>
</dbReference>
<evidence type="ECO:0000313" key="3">
    <source>
        <dbReference type="EMBL" id="VGO19459.1"/>
    </source>
</evidence>